<dbReference type="GO" id="GO:0052621">
    <property type="term" value="F:diguanylate cyclase activity"/>
    <property type="evidence" value="ECO:0007669"/>
    <property type="project" value="TreeGrafter"/>
</dbReference>
<evidence type="ECO:0000313" key="4">
    <source>
        <dbReference type="Proteomes" id="UP000460272"/>
    </source>
</evidence>
<dbReference type="Pfam" id="PF00990">
    <property type="entry name" value="GGDEF"/>
    <property type="match status" value="1"/>
</dbReference>
<keyword evidence="1" id="KW-1133">Transmembrane helix</keyword>
<name>A0A6P2BM79_9ACTN</name>
<dbReference type="PANTHER" id="PTHR45138:SF9">
    <property type="entry name" value="DIGUANYLATE CYCLASE DGCM-RELATED"/>
    <property type="match status" value="1"/>
</dbReference>
<protein>
    <submittedName>
        <fullName evidence="3">GGDEF domain-containing protein</fullName>
    </submittedName>
</protein>
<dbReference type="NCBIfam" id="TIGR00254">
    <property type="entry name" value="GGDEF"/>
    <property type="match status" value="1"/>
</dbReference>
<evidence type="ECO:0000313" key="3">
    <source>
        <dbReference type="EMBL" id="TVY99135.1"/>
    </source>
</evidence>
<gene>
    <name evidence="3" type="ORF">EAS64_41855</name>
</gene>
<reference evidence="3 4" key="1">
    <citation type="submission" date="2018-11" db="EMBL/GenBank/DDBJ databases">
        <title>Trebonia kvetii gen.nov., sp.nov., a novel acidophilic actinobacterium, and proposal of the new actinobacterial family Treboniaceae fam. nov.</title>
        <authorList>
            <person name="Rapoport D."/>
            <person name="Sagova-Mareckova M."/>
            <person name="Sedlacek I."/>
            <person name="Provaznik J."/>
            <person name="Kralova S."/>
            <person name="Pavlinic D."/>
            <person name="Benes V."/>
            <person name="Kopecky J."/>
        </authorList>
    </citation>
    <scope>NUCLEOTIDE SEQUENCE [LARGE SCALE GENOMIC DNA]</scope>
    <source>
        <strain evidence="3 4">15Tr583</strain>
    </source>
</reference>
<feature type="transmembrane region" description="Helical" evidence="1">
    <location>
        <begin position="28"/>
        <end position="53"/>
    </location>
</feature>
<dbReference type="InterPro" id="IPR000160">
    <property type="entry name" value="GGDEF_dom"/>
</dbReference>
<keyword evidence="4" id="KW-1185">Reference proteome</keyword>
<proteinExistence type="predicted"/>
<feature type="domain" description="GGDEF" evidence="2">
    <location>
        <begin position="231"/>
        <end position="364"/>
    </location>
</feature>
<keyword evidence="1" id="KW-0812">Transmembrane</keyword>
<organism evidence="3 4">
    <name type="scientific">Trebonia kvetii</name>
    <dbReference type="NCBI Taxonomy" id="2480626"/>
    <lineage>
        <taxon>Bacteria</taxon>
        <taxon>Bacillati</taxon>
        <taxon>Actinomycetota</taxon>
        <taxon>Actinomycetes</taxon>
        <taxon>Streptosporangiales</taxon>
        <taxon>Treboniaceae</taxon>
        <taxon>Trebonia</taxon>
    </lineage>
</organism>
<evidence type="ECO:0000259" key="2">
    <source>
        <dbReference type="PROSITE" id="PS50887"/>
    </source>
</evidence>
<dbReference type="GO" id="GO:0043709">
    <property type="term" value="P:cell adhesion involved in single-species biofilm formation"/>
    <property type="evidence" value="ECO:0007669"/>
    <property type="project" value="TreeGrafter"/>
</dbReference>
<dbReference type="EMBL" id="RPFW01000013">
    <property type="protein sequence ID" value="TVY99135.1"/>
    <property type="molecule type" value="Genomic_DNA"/>
</dbReference>
<feature type="transmembrane region" description="Helical" evidence="1">
    <location>
        <begin position="158"/>
        <end position="182"/>
    </location>
</feature>
<dbReference type="GO" id="GO:0005886">
    <property type="term" value="C:plasma membrane"/>
    <property type="evidence" value="ECO:0007669"/>
    <property type="project" value="TreeGrafter"/>
</dbReference>
<accession>A0A6P2BM79</accession>
<dbReference type="InterPro" id="IPR050469">
    <property type="entry name" value="Diguanylate_Cyclase"/>
</dbReference>
<dbReference type="Gene3D" id="3.30.70.270">
    <property type="match status" value="1"/>
</dbReference>
<dbReference type="FunFam" id="3.30.70.270:FF:000001">
    <property type="entry name" value="Diguanylate cyclase domain protein"/>
    <property type="match status" value="1"/>
</dbReference>
<comment type="caution">
    <text evidence="3">The sequence shown here is derived from an EMBL/GenBank/DDBJ whole genome shotgun (WGS) entry which is preliminary data.</text>
</comment>
<dbReference type="GO" id="GO:1902201">
    <property type="term" value="P:negative regulation of bacterial-type flagellum-dependent cell motility"/>
    <property type="evidence" value="ECO:0007669"/>
    <property type="project" value="TreeGrafter"/>
</dbReference>
<dbReference type="SMART" id="SM00267">
    <property type="entry name" value="GGDEF"/>
    <property type="match status" value="1"/>
</dbReference>
<dbReference type="PROSITE" id="PS50887">
    <property type="entry name" value="GGDEF"/>
    <property type="match status" value="1"/>
</dbReference>
<dbReference type="InterPro" id="IPR029787">
    <property type="entry name" value="Nucleotide_cyclase"/>
</dbReference>
<dbReference type="SUPFAM" id="SSF55073">
    <property type="entry name" value="Nucleotide cyclase"/>
    <property type="match status" value="1"/>
</dbReference>
<keyword evidence="1" id="KW-0472">Membrane</keyword>
<dbReference type="OrthoDB" id="23692at2"/>
<sequence length="380" mass="40913">MACGAICAEATRRLGQPIGVWRDLLSAWWLPVALLLPPLYALVAPALLGLFIYVRVRHGSVYRRAFSTAALGLAGACASVLFHALTPVTPPGQVALWLSYPGPNAWLLRPHPAVVAVGCAVAFAVINACLVAIAAWLVESDARLADMLWDRERMLLDLTETCLGILVTVASALSAVLLLVTLPPVLLLQRSLLHSQLKVQARTDAKTGVLNAGAWQGEADRAIGRALRRGEPLAILLADVDHFKNVNDTHGHLTGDAMLRSLAAEMRQQVRESDFVGRFGGEEFAILLVGTTAEEACRVADRIRCGVGVVRVFSHEKMVGVTISVGVSILGDHGRDLNELLDAADLALYRAKSQGRDRICLFDPADMTSRTPENEPAHHS</sequence>
<dbReference type="InterPro" id="IPR043128">
    <property type="entry name" value="Rev_trsase/Diguanyl_cyclase"/>
</dbReference>
<dbReference type="Proteomes" id="UP000460272">
    <property type="component" value="Unassembled WGS sequence"/>
</dbReference>
<feature type="transmembrane region" description="Helical" evidence="1">
    <location>
        <begin position="65"/>
        <end position="85"/>
    </location>
</feature>
<feature type="transmembrane region" description="Helical" evidence="1">
    <location>
        <begin position="113"/>
        <end position="138"/>
    </location>
</feature>
<dbReference type="PANTHER" id="PTHR45138">
    <property type="entry name" value="REGULATORY COMPONENTS OF SENSORY TRANSDUCTION SYSTEM"/>
    <property type="match status" value="1"/>
</dbReference>
<evidence type="ECO:0000256" key="1">
    <source>
        <dbReference type="SAM" id="Phobius"/>
    </source>
</evidence>
<dbReference type="AlphaFoldDB" id="A0A6P2BM79"/>
<dbReference type="CDD" id="cd01949">
    <property type="entry name" value="GGDEF"/>
    <property type="match status" value="1"/>
</dbReference>